<dbReference type="NCBIfam" id="NF008845">
    <property type="entry name" value="PRK11883.1-5"/>
    <property type="match status" value="1"/>
</dbReference>
<dbReference type="Gene3D" id="3.50.50.60">
    <property type="entry name" value="FAD/NAD(P)-binding domain"/>
    <property type="match status" value="1"/>
</dbReference>
<comment type="caution">
    <text evidence="13">The sequence shown here is derived from an EMBL/GenBank/DDBJ whole genome shotgun (WGS) entry which is preliminary data.</text>
</comment>
<dbReference type="GO" id="GO:0006783">
    <property type="term" value="P:heme biosynthetic process"/>
    <property type="evidence" value="ECO:0007669"/>
    <property type="project" value="UniProtKB-UniRule"/>
</dbReference>
<sequence length="468" mass="51599">MAARVRKVAVVGGGITGLTAAYYLQKQSKEQGVELEVTLIEATHRLGGKVQTLRKDGFVIERGPDSFLSRKKSINRLARDLGIEDRLIRNSTGKTSIAVENHLHPLPPGSVMGVPTVFSPFLTSSLCSWSGKLRVAGDFILPQSLAEDEDQPLGRFLRRRFGNEMVENVMEPLFSGVYAGDIDKLSLHSTFPELGNTEQKQRSLIRGLRKNRTVEQMGFDTESKSLFQTFDGGLSTLIYALEKELADCKVLKNIKVMAVEKSGDQVLLNLNNGSSVLADEVVFAIPHKHAQPLFEPFGLLENVKDMPSTSIATISMAFSGEQVRDTSELNGFVVARNSDLVITACSMAHRKWPSLTPEGKKLFRTFIGRVGDEAIVDLSDTEIEKMVLADLKKSLGVEATPEFTVVSRWKHAMPQYLVGHKERIAETKKEMQQVFPMIQLAGGSYDGFALPDCVEQGMAAANRILARC</sequence>
<comment type="similarity">
    <text evidence="4 11">Belongs to the protoporphyrinogen/coproporphyrinogen oxidase family. Coproporphyrinogen III oxidase subfamily.</text>
</comment>
<dbReference type="UniPathway" id="UPA00252"/>
<dbReference type="Gene3D" id="3.90.660.20">
    <property type="entry name" value="Protoporphyrinogen oxidase, mitochondrial, domain 2"/>
    <property type="match status" value="1"/>
</dbReference>
<keyword evidence="10 11" id="KW-0350">Heme biosynthesis</keyword>
<dbReference type="InterPro" id="IPR004572">
    <property type="entry name" value="Protoporphyrinogen_oxidase"/>
</dbReference>
<dbReference type="PANTHER" id="PTHR42923:SF3">
    <property type="entry name" value="PROTOPORPHYRINOGEN OXIDASE"/>
    <property type="match status" value="1"/>
</dbReference>
<comment type="pathway">
    <text evidence="3 11">Porphyrin-containing compound metabolism; protoheme biosynthesis.</text>
</comment>
<dbReference type="InterPro" id="IPR050464">
    <property type="entry name" value="Zeta_carotene_desat/Oxidored"/>
</dbReference>
<dbReference type="RefSeq" id="WP_123165492.1">
    <property type="nucleotide sequence ID" value="NZ_RIAX01000006.1"/>
</dbReference>
<evidence type="ECO:0000256" key="4">
    <source>
        <dbReference type="ARBA" id="ARBA00008310"/>
    </source>
</evidence>
<comment type="subcellular location">
    <subcellularLocation>
        <location evidence="11">Cytoplasm</location>
    </subcellularLocation>
</comment>
<reference evidence="13 14" key="1">
    <citation type="journal article" date="2018" name="Int. J. Syst. Evol. Microbiol.">
        <title>Planococcus salinus sp. nov., a moderately halophilic bacterium isolated from a saline-alkali soil.</title>
        <authorList>
            <person name="Gan L."/>
        </authorList>
    </citation>
    <scope>NUCLEOTIDE SEQUENCE [LARGE SCALE GENOMIC DNA]</scope>
    <source>
        <strain evidence="13 14">LCB217</strain>
    </source>
</reference>
<comment type="function">
    <text evidence="11">Involved in coproporphyrin-dependent heme b biosynthesis. Catalyzes the oxidation of coproporphyrinogen III to coproporphyrin III.</text>
</comment>
<keyword evidence="14" id="KW-1185">Reference proteome</keyword>
<dbReference type="Pfam" id="PF01593">
    <property type="entry name" value="Amino_oxidase"/>
    <property type="match status" value="1"/>
</dbReference>
<dbReference type="PANTHER" id="PTHR42923">
    <property type="entry name" value="PROTOPORPHYRINOGEN OXIDASE"/>
    <property type="match status" value="1"/>
</dbReference>
<dbReference type="SUPFAM" id="SSF51905">
    <property type="entry name" value="FAD/NAD(P)-binding domain"/>
    <property type="match status" value="1"/>
</dbReference>
<protein>
    <recommendedName>
        <fullName evidence="6 11">Coproporphyrinogen III oxidase</fullName>
        <ecNumber evidence="5 11">1.3.3.15</ecNumber>
    </recommendedName>
</protein>
<keyword evidence="7 11" id="KW-0285">Flavoprotein</keyword>
<evidence type="ECO:0000256" key="8">
    <source>
        <dbReference type="ARBA" id="ARBA00022827"/>
    </source>
</evidence>
<keyword evidence="9 11" id="KW-0560">Oxidoreductase</keyword>
<evidence type="ECO:0000256" key="5">
    <source>
        <dbReference type="ARBA" id="ARBA00012402"/>
    </source>
</evidence>
<dbReference type="EC" id="1.3.3.15" evidence="5 11"/>
<dbReference type="Gene3D" id="1.10.3110.10">
    <property type="entry name" value="protoporphyrinogen ix oxidase, domain 3"/>
    <property type="match status" value="1"/>
</dbReference>
<organism evidence="13 14">
    <name type="scientific">Planococcus salinus</name>
    <dbReference type="NCBI Taxonomy" id="1848460"/>
    <lineage>
        <taxon>Bacteria</taxon>
        <taxon>Bacillati</taxon>
        <taxon>Bacillota</taxon>
        <taxon>Bacilli</taxon>
        <taxon>Bacillales</taxon>
        <taxon>Caryophanaceae</taxon>
        <taxon>Planococcus</taxon>
    </lineage>
</organism>
<proteinExistence type="inferred from homology"/>
<evidence type="ECO:0000256" key="3">
    <source>
        <dbReference type="ARBA" id="ARBA00004744"/>
    </source>
</evidence>
<evidence type="ECO:0000256" key="1">
    <source>
        <dbReference type="ARBA" id="ARBA00001755"/>
    </source>
</evidence>
<evidence type="ECO:0000256" key="11">
    <source>
        <dbReference type="RuleBase" id="RU364052"/>
    </source>
</evidence>
<comment type="cofactor">
    <cofactor evidence="2 11">
        <name>FAD</name>
        <dbReference type="ChEBI" id="CHEBI:57692"/>
    </cofactor>
</comment>
<evidence type="ECO:0000256" key="6">
    <source>
        <dbReference type="ARBA" id="ARBA00019046"/>
    </source>
</evidence>
<feature type="domain" description="Amine oxidase" evidence="12">
    <location>
        <begin position="15"/>
        <end position="465"/>
    </location>
</feature>
<dbReference type="EMBL" id="RIAX01000006">
    <property type="protein sequence ID" value="RNF39401.1"/>
    <property type="molecule type" value="Genomic_DNA"/>
</dbReference>
<gene>
    <name evidence="13" type="primary">hemY</name>
    <name evidence="13" type="ORF">EEX84_09965</name>
</gene>
<keyword evidence="8 11" id="KW-0274">FAD</keyword>
<name>A0A3M8P7J6_9BACL</name>
<comment type="catalytic activity">
    <reaction evidence="1">
        <text>coproporphyrinogen III + 3 O2 = coproporphyrin III + 3 H2O2</text>
        <dbReference type="Rhea" id="RHEA:43436"/>
        <dbReference type="ChEBI" id="CHEBI:15379"/>
        <dbReference type="ChEBI" id="CHEBI:16240"/>
        <dbReference type="ChEBI" id="CHEBI:57309"/>
        <dbReference type="ChEBI" id="CHEBI:131725"/>
        <dbReference type="EC" id="1.3.3.15"/>
    </reaction>
    <physiologicalReaction direction="left-to-right" evidence="1">
        <dbReference type="Rhea" id="RHEA:43437"/>
    </physiologicalReaction>
</comment>
<dbReference type="InterPro" id="IPR002937">
    <property type="entry name" value="Amino_oxidase"/>
</dbReference>
<keyword evidence="11" id="KW-0963">Cytoplasm</keyword>
<evidence type="ECO:0000256" key="7">
    <source>
        <dbReference type="ARBA" id="ARBA00022630"/>
    </source>
</evidence>
<dbReference type="GO" id="GO:0005737">
    <property type="term" value="C:cytoplasm"/>
    <property type="evidence" value="ECO:0007669"/>
    <property type="project" value="UniProtKB-SubCell"/>
</dbReference>
<accession>A0A3M8P7J6</accession>
<dbReference type="SUPFAM" id="SSF54373">
    <property type="entry name" value="FAD-linked reductases, C-terminal domain"/>
    <property type="match status" value="1"/>
</dbReference>
<evidence type="ECO:0000259" key="12">
    <source>
        <dbReference type="Pfam" id="PF01593"/>
    </source>
</evidence>
<dbReference type="AlphaFoldDB" id="A0A3M8P7J6"/>
<dbReference type="InterPro" id="IPR036188">
    <property type="entry name" value="FAD/NAD-bd_sf"/>
</dbReference>
<evidence type="ECO:0000313" key="13">
    <source>
        <dbReference type="EMBL" id="RNF39401.1"/>
    </source>
</evidence>
<dbReference type="Proteomes" id="UP000275473">
    <property type="component" value="Unassembled WGS sequence"/>
</dbReference>
<dbReference type="GO" id="GO:0004729">
    <property type="term" value="F:oxygen-dependent protoporphyrinogen oxidase activity"/>
    <property type="evidence" value="ECO:0007669"/>
    <property type="project" value="UniProtKB-UniRule"/>
</dbReference>
<evidence type="ECO:0000313" key="14">
    <source>
        <dbReference type="Proteomes" id="UP000275473"/>
    </source>
</evidence>
<evidence type="ECO:0000256" key="9">
    <source>
        <dbReference type="ARBA" id="ARBA00023002"/>
    </source>
</evidence>
<dbReference type="NCBIfam" id="TIGR00562">
    <property type="entry name" value="proto_IX_ox"/>
    <property type="match status" value="1"/>
</dbReference>
<evidence type="ECO:0000256" key="2">
    <source>
        <dbReference type="ARBA" id="ARBA00001974"/>
    </source>
</evidence>
<evidence type="ECO:0000256" key="10">
    <source>
        <dbReference type="ARBA" id="ARBA00023133"/>
    </source>
</evidence>
<dbReference type="OrthoDB" id="9805195at2"/>